<dbReference type="Gene3D" id="3.40.50.1820">
    <property type="entry name" value="alpha/beta hydrolase"/>
    <property type="match status" value="1"/>
</dbReference>
<dbReference type="InterPro" id="IPR050300">
    <property type="entry name" value="GDXG_lipolytic_enzyme"/>
</dbReference>
<feature type="domain" description="Alpha/beta hydrolase fold-3" evidence="3">
    <location>
        <begin position="92"/>
        <end position="297"/>
    </location>
</feature>
<evidence type="ECO:0000259" key="3">
    <source>
        <dbReference type="Pfam" id="PF07859"/>
    </source>
</evidence>
<dbReference type="RefSeq" id="WP_311555025.1">
    <property type="nucleotide sequence ID" value="NZ_JAVREJ010000003.1"/>
</dbReference>
<keyword evidence="5" id="KW-1185">Reference proteome</keyword>
<comment type="similarity">
    <text evidence="1">Belongs to the 'GDXG' lipolytic enzyme family.</text>
</comment>
<sequence>MASPEAEKFAELLRSAPPMAELPLAEQRAAGEHAEDMTTIPPGVSYSAVQDRVRIDLAADAQVPPDGVEFTAAHPVRGLWAVPPAAPADRALLYLFGGGHVITSVAARRRFAGHLALAAGVRVLALDYPLAPEHPFPADVNAAVDGYDWLLEQRFPATGIALAGESSGGGLVLSTLLELHRRDLPRPAAAYLMSPWADLTCSGASFDRRADVDLECSRSSLLRMAAQYLAGHDPADVAASPALAGPSRLAAACPSLFVQVGGDEVLLDDSVTVTRSAGVGGTRVRLEIWPEMQHFFQLGVGVYPEAQEALDAAGEWLARRLDVTRT</sequence>
<proteinExistence type="inferred from homology"/>
<evidence type="ECO:0000313" key="4">
    <source>
        <dbReference type="EMBL" id="MDT0349053.1"/>
    </source>
</evidence>
<dbReference type="InterPro" id="IPR013094">
    <property type="entry name" value="AB_hydrolase_3"/>
</dbReference>
<name>A0ABU2N550_9PSEU</name>
<dbReference type="PANTHER" id="PTHR48081">
    <property type="entry name" value="AB HYDROLASE SUPERFAMILY PROTEIN C4A8.06C"/>
    <property type="match status" value="1"/>
</dbReference>
<comment type="caution">
    <text evidence="4">The sequence shown here is derived from an EMBL/GenBank/DDBJ whole genome shotgun (WGS) entry which is preliminary data.</text>
</comment>
<dbReference type="SUPFAM" id="SSF53474">
    <property type="entry name" value="alpha/beta-Hydrolases"/>
    <property type="match status" value="1"/>
</dbReference>
<dbReference type="PANTHER" id="PTHR48081:SF30">
    <property type="entry name" value="ACETYL-HYDROLASE LIPR-RELATED"/>
    <property type="match status" value="1"/>
</dbReference>
<protein>
    <submittedName>
        <fullName evidence="4">Alpha/beta hydrolase fold domain-containing protein</fullName>
    </submittedName>
</protein>
<evidence type="ECO:0000313" key="5">
    <source>
        <dbReference type="Proteomes" id="UP001183202"/>
    </source>
</evidence>
<evidence type="ECO:0000256" key="2">
    <source>
        <dbReference type="ARBA" id="ARBA00022801"/>
    </source>
</evidence>
<reference evidence="5" key="1">
    <citation type="submission" date="2023-07" db="EMBL/GenBank/DDBJ databases">
        <title>30 novel species of actinomycetes from the DSMZ collection.</title>
        <authorList>
            <person name="Nouioui I."/>
        </authorList>
    </citation>
    <scope>NUCLEOTIDE SEQUENCE [LARGE SCALE GENOMIC DNA]</scope>
    <source>
        <strain evidence="5">DSM 45834</strain>
    </source>
</reference>
<gene>
    <name evidence="4" type="ORF">RM445_05885</name>
</gene>
<dbReference type="InterPro" id="IPR029058">
    <property type="entry name" value="AB_hydrolase_fold"/>
</dbReference>
<keyword evidence="2 4" id="KW-0378">Hydrolase</keyword>
<dbReference type="Pfam" id="PF07859">
    <property type="entry name" value="Abhydrolase_3"/>
    <property type="match status" value="1"/>
</dbReference>
<dbReference type="Proteomes" id="UP001183202">
    <property type="component" value="Unassembled WGS sequence"/>
</dbReference>
<organism evidence="4 5">
    <name type="scientific">Pseudonocardia charpentierae</name>
    <dbReference type="NCBI Taxonomy" id="3075545"/>
    <lineage>
        <taxon>Bacteria</taxon>
        <taxon>Bacillati</taxon>
        <taxon>Actinomycetota</taxon>
        <taxon>Actinomycetes</taxon>
        <taxon>Pseudonocardiales</taxon>
        <taxon>Pseudonocardiaceae</taxon>
        <taxon>Pseudonocardia</taxon>
    </lineage>
</organism>
<evidence type="ECO:0000256" key="1">
    <source>
        <dbReference type="ARBA" id="ARBA00010515"/>
    </source>
</evidence>
<accession>A0ABU2N550</accession>
<dbReference type="EMBL" id="JAVREJ010000003">
    <property type="protein sequence ID" value="MDT0349053.1"/>
    <property type="molecule type" value="Genomic_DNA"/>
</dbReference>
<dbReference type="GO" id="GO:0016787">
    <property type="term" value="F:hydrolase activity"/>
    <property type="evidence" value="ECO:0007669"/>
    <property type="project" value="UniProtKB-KW"/>
</dbReference>